<evidence type="ECO:0000313" key="11">
    <source>
        <dbReference type="EMBL" id="BAZ01034.1"/>
    </source>
</evidence>
<feature type="transmembrane region" description="Helical" evidence="8">
    <location>
        <begin position="38"/>
        <end position="63"/>
    </location>
</feature>
<evidence type="ECO:0000256" key="6">
    <source>
        <dbReference type="ARBA" id="ARBA00022989"/>
    </source>
</evidence>
<dbReference type="Pfam" id="PF00005">
    <property type="entry name" value="ABC_tran"/>
    <property type="match status" value="1"/>
</dbReference>
<evidence type="ECO:0000259" key="10">
    <source>
        <dbReference type="PROSITE" id="PS50929"/>
    </source>
</evidence>
<dbReference type="Proteomes" id="UP000218785">
    <property type="component" value="Chromosome"/>
</dbReference>
<dbReference type="GO" id="GO:0140359">
    <property type="term" value="F:ABC-type transporter activity"/>
    <property type="evidence" value="ECO:0007669"/>
    <property type="project" value="InterPro"/>
</dbReference>
<dbReference type="CDD" id="cd03223">
    <property type="entry name" value="ABCD_peroxisomal_ALDP"/>
    <property type="match status" value="1"/>
</dbReference>
<keyword evidence="2" id="KW-0813">Transport</keyword>
<organism evidence="11 12">
    <name type="scientific">Tolypothrix tenuis PCC 7101</name>
    <dbReference type="NCBI Taxonomy" id="231146"/>
    <lineage>
        <taxon>Bacteria</taxon>
        <taxon>Bacillati</taxon>
        <taxon>Cyanobacteriota</taxon>
        <taxon>Cyanophyceae</taxon>
        <taxon>Nostocales</taxon>
        <taxon>Tolypothrichaceae</taxon>
        <taxon>Tolypothrix</taxon>
    </lineage>
</organism>
<dbReference type="PROSITE" id="PS50929">
    <property type="entry name" value="ABC_TM1F"/>
    <property type="match status" value="1"/>
</dbReference>
<feature type="domain" description="ABC transporter" evidence="9">
    <location>
        <begin position="371"/>
        <end position="577"/>
    </location>
</feature>
<evidence type="ECO:0000256" key="7">
    <source>
        <dbReference type="ARBA" id="ARBA00023136"/>
    </source>
</evidence>
<name>A0A1Z4N5Q2_9CYAN</name>
<evidence type="ECO:0000256" key="4">
    <source>
        <dbReference type="ARBA" id="ARBA00022741"/>
    </source>
</evidence>
<dbReference type="PROSITE" id="PS00211">
    <property type="entry name" value="ABC_TRANSPORTER_1"/>
    <property type="match status" value="1"/>
</dbReference>
<dbReference type="InterPro" id="IPR050835">
    <property type="entry name" value="ABC_transporter_sub-D"/>
</dbReference>
<sequence>MNKQNIVLKLSKITNIDPTFLQRFWQVGKLYWQSEEKFGAIGLLSILILIVVSTTQIDVIVNTQKGNVLSALTAKNSSTFWETISYLLGLYLFLVLVWAAYNYIRKKLTLYWRRWLTEHFLNHYFRNRSFYQLTQSQRELDNPDQRISQDIFSFVDGFISLFFDVLYATLQMIAFTAVLWFISPNLMIVLVVYAVSGTLVTAGFFGKKLVKINFDQNKKEANFRFGLVRLRENAESVAFYRGEAQELSHIKSLFDLVFKNYNYLLLWQELYLNGFVKIYEFIPQIIPAVIMAPLVLSGQLDIGKYTEAQGAFLILFWDMYVITRTFNQLTGFAAAIERLAELNYFLKEPKNSDSCEIVPNSTIQTVENSHLAIHNLTLYTPNYQRILFHDVSLTLQPAQGLLIVGTSGCGKSSLLRAIAGLWKSGTGTISRPNLEEILFLPQRPYMILGTLREQLVYPQVNTNISDQELEQILQKVNLPDLAARFGGFDVEKDWSDVLSLGEQQRVAFARILISQPDYVILDEATSALDIKNEENLYQHLYNTQTTFISVGHRQSLFKYHQQVLDLCDGEKWEIKCIG</sequence>
<evidence type="ECO:0000256" key="8">
    <source>
        <dbReference type="SAM" id="Phobius"/>
    </source>
</evidence>
<dbReference type="Gene3D" id="1.20.1560.10">
    <property type="entry name" value="ABC transporter type 1, transmembrane domain"/>
    <property type="match status" value="1"/>
</dbReference>
<dbReference type="PANTHER" id="PTHR11384:SF59">
    <property type="entry name" value="LYSOSOMAL COBALAMIN TRANSPORTER ABCD4"/>
    <property type="match status" value="1"/>
</dbReference>
<feature type="transmembrane region" description="Helical" evidence="8">
    <location>
        <begin position="83"/>
        <end position="104"/>
    </location>
</feature>
<proteinExistence type="predicted"/>
<gene>
    <name evidence="11" type="ORF">NIES37_50320</name>
</gene>
<dbReference type="InterPro" id="IPR027417">
    <property type="entry name" value="P-loop_NTPase"/>
</dbReference>
<evidence type="ECO:0000256" key="5">
    <source>
        <dbReference type="ARBA" id="ARBA00022840"/>
    </source>
</evidence>
<evidence type="ECO:0000256" key="3">
    <source>
        <dbReference type="ARBA" id="ARBA00022692"/>
    </source>
</evidence>
<dbReference type="SUPFAM" id="SSF52540">
    <property type="entry name" value="P-loop containing nucleoside triphosphate hydrolases"/>
    <property type="match status" value="1"/>
</dbReference>
<dbReference type="SMART" id="SM00382">
    <property type="entry name" value="AAA"/>
    <property type="match status" value="1"/>
</dbReference>
<feature type="domain" description="ABC transmembrane type-1" evidence="10">
    <location>
        <begin position="66"/>
        <end position="331"/>
    </location>
</feature>
<comment type="subcellular location">
    <subcellularLocation>
        <location evidence="1">Cell membrane</location>
        <topology evidence="1">Multi-pass membrane protein</topology>
    </subcellularLocation>
</comment>
<evidence type="ECO:0000256" key="2">
    <source>
        <dbReference type="ARBA" id="ARBA00022448"/>
    </source>
</evidence>
<accession>A0A1Z4N5Q2</accession>
<keyword evidence="7 8" id="KW-0472">Membrane</keyword>
<dbReference type="AlphaFoldDB" id="A0A1Z4N5Q2"/>
<dbReference type="InterPro" id="IPR017871">
    <property type="entry name" value="ABC_transporter-like_CS"/>
</dbReference>
<dbReference type="GO" id="GO:0005524">
    <property type="term" value="F:ATP binding"/>
    <property type="evidence" value="ECO:0007669"/>
    <property type="project" value="UniProtKB-KW"/>
</dbReference>
<dbReference type="GO" id="GO:0005886">
    <property type="term" value="C:plasma membrane"/>
    <property type="evidence" value="ECO:0007669"/>
    <property type="project" value="UniProtKB-SubCell"/>
</dbReference>
<dbReference type="PROSITE" id="PS50893">
    <property type="entry name" value="ABC_TRANSPORTER_2"/>
    <property type="match status" value="1"/>
</dbReference>
<dbReference type="InterPro" id="IPR003593">
    <property type="entry name" value="AAA+_ATPase"/>
</dbReference>
<evidence type="ECO:0000256" key="1">
    <source>
        <dbReference type="ARBA" id="ARBA00004651"/>
    </source>
</evidence>
<dbReference type="InterPro" id="IPR003439">
    <property type="entry name" value="ABC_transporter-like_ATP-bd"/>
</dbReference>
<keyword evidence="4" id="KW-0547">Nucleotide-binding</keyword>
<dbReference type="Pfam" id="PF06472">
    <property type="entry name" value="ABC_membrane_2"/>
    <property type="match status" value="1"/>
</dbReference>
<dbReference type="Gene3D" id="3.40.50.300">
    <property type="entry name" value="P-loop containing nucleotide triphosphate hydrolases"/>
    <property type="match status" value="1"/>
</dbReference>
<keyword evidence="5" id="KW-0067">ATP-binding</keyword>
<dbReference type="PANTHER" id="PTHR11384">
    <property type="entry name" value="ATP-BINDING CASSETTE, SUB-FAMILY D MEMBER"/>
    <property type="match status" value="1"/>
</dbReference>
<dbReference type="GO" id="GO:0016887">
    <property type="term" value="F:ATP hydrolysis activity"/>
    <property type="evidence" value="ECO:0007669"/>
    <property type="project" value="InterPro"/>
</dbReference>
<keyword evidence="12" id="KW-1185">Reference proteome</keyword>
<dbReference type="InterPro" id="IPR011527">
    <property type="entry name" value="ABC1_TM_dom"/>
</dbReference>
<dbReference type="InterPro" id="IPR036640">
    <property type="entry name" value="ABC1_TM_sf"/>
</dbReference>
<evidence type="ECO:0000313" key="12">
    <source>
        <dbReference type="Proteomes" id="UP000218785"/>
    </source>
</evidence>
<reference evidence="11 12" key="1">
    <citation type="submission" date="2017-06" db="EMBL/GenBank/DDBJ databases">
        <title>Genome sequencing of cyanobaciteial culture collection at National Institute for Environmental Studies (NIES).</title>
        <authorList>
            <person name="Hirose Y."/>
            <person name="Shimura Y."/>
            <person name="Fujisawa T."/>
            <person name="Nakamura Y."/>
            <person name="Kawachi M."/>
        </authorList>
    </citation>
    <scope>NUCLEOTIDE SEQUENCE [LARGE SCALE GENOMIC DNA]</scope>
    <source>
        <strain evidence="11 12">NIES-37</strain>
    </source>
</reference>
<protein>
    <submittedName>
        <fullName evidence="11">ABC transporter domain protein</fullName>
    </submittedName>
</protein>
<dbReference type="EMBL" id="AP018248">
    <property type="protein sequence ID" value="BAZ01034.1"/>
    <property type="molecule type" value="Genomic_DNA"/>
</dbReference>
<dbReference type="SUPFAM" id="SSF90123">
    <property type="entry name" value="ABC transporter transmembrane region"/>
    <property type="match status" value="1"/>
</dbReference>
<evidence type="ECO:0000259" key="9">
    <source>
        <dbReference type="PROSITE" id="PS50893"/>
    </source>
</evidence>
<dbReference type="KEGG" id="ttq:NIES37_50320"/>
<dbReference type="RefSeq" id="WP_096580341.1">
    <property type="nucleotide sequence ID" value="NZ_CAWNJS010000001.1"/>
</dbReference>
<keyword evidence="6 8" id="KW-1133">Transmembrane helix</keyword>
<feature type="transmembrane region" description="Helical" evidence="8">
    <location>
        <begin position="188"/>
        <end position="206"/>
    </location>
</feature>
<keyword evidence="3 8" id="KW-0812">Transmembrane</keyword>